<feature type="domain" description="Heterokaryon incompatibility" evidence="2">
    <location>
        <begin position="73"/>
        <end position="235"/>
    </location>
</feature>
<dbReference type="AlphaFoldDB" id="A0A5N6UFV8"/>
<sequence length="712" mass="81067">MVGRTRRKSNWTNNIRGEQEGAVIPSEDIYQESSTLEQGQIRTLVIFPAESDSYPLVGTIKTETLNETSSPVYTALSYCWGTDLYSCSLYVLPPDFRFDLQRQQRRGVWEDLVQRCKEFRIGGNLKRALLRLRRDDVPITLWIDAICTNQKNEEEKTQQLLQMAKVYRMADRVSVWLGEADSEERSNRAMKFIPRIMEFEFLERAVNDEKRAKDWDALAELMRDRWFSRRWIVQEISLAKEASVYCGKMMVPWTEFADAVSILVTYEGKIRKLFKSSRQGVQPLGEVRSFGANKLLEATTRLFQRDAKGIARKPLKGIEYLVTSLSTFDASQPRDVVYSLVSIASDTYDPVSYDAAQEADDNKAYKLIIDYKLDEVDVYKSFVKFCILSSGSLDIICRPWAMPKLGKGRLPSWIRQLRDSEFGEPTEVYNGRKNGEGLVGPVGSPLYKASRGIKFTDPSTQTTRPSRKKRKTEADASDVLLVKGFKLAKVDAVSLVNASGLIPRRSLLDIAGWAGVDENPEEVPDHIWRTLIADRDFDGQIPPTLYQRVCLWCLDITDTFYNGHFNTDQLLHQESEMLSAYLTRVRNVTWNRSFFRASMEAPHTDNSYSPSGQTERDNEISGSEGEPSFEGGKRLWTENDLFGLCPEATTPGDFICILYGCSVPVILRESRRNSKSYKLIGECYVHGKMEGEAIDDYEKGETLGTNEVFGLL</sequence>
<protein>
    <submittedName>
        <fullName evidence="3">Heterokaryon incompatibility protein-domain-containing protein</fullName>
    </submittedName>
</protein>
<dbReference type="PANTHER" id="PTHR24148">
    <property type="entry name" value="ANKYRIN REPEAT DOMAIN-CONTAINING PROTEIN 39 HOMOLOG-RELATED"/>
    <property type="match status" value="1"/>
</dbReference>
<evidence type="ECO:0000259" key="2">
    <source>
        <dbReference type="Pfam" id="PF06985"/>
    </source>
</evidence>
<dbReference type="OrthoDB" id="3477286at2759"/>
<dbReference type="InterPro" id="IPR010730">
    <property type="entry name" value="HET"/>
</dbReference>
<dbReference type="PANTHER" id="PTHR24148:SF64">
    <property type="entry name" value="HETEROKARYON INCOMPATIBILITY DOMAIN-CONTAINING PROTEIN"/>
    <property type="match status" value="1"/>
</dbReference>
<dbReference type="Pfam" id="PF06985">
    <property type="entry name" value="HET"/>
    <property type="match status" value="1"/>
</dbReference>
<feature type="compositionally biased region" description="Low complexity" evidence="1">
    <location>
        <begin position="620"/>
        <end position="630"/>
    </location>
</feature>
<evidence type="ECO:0000313" key="3">
    <source>
        <dbReference type="EMBL" id="KAE8157502.1"/>
    </source>
</evidence>
<evidence type="ECO:0000256" key="1">
    <source>
        <dbReference type="SAM" id="MobiDB-lite"/>
    </source>
</evidence>
<keyword evidence="4" id="KW-1185">Reference proteome</keyword>
<gene>
    <name evidence="3" type="ORF">BDV40DRAFT_305112</name>
</gene>
<evidence type="ECO:0000313" key="4">
    <source>
        <dbReference type="Proteomes" id="UP000326950"/>
    </source>
</evidence>
<reference evidence="3 4" key="1">
    <citation type="submission" date="2019-04" db="EMBL/GenBank/DDBJ databases">
        <title>Friends and foes A comparative genomics study of 23 Aspergillus species from section Flavi.</title>
        <authorList>
            <consortium name="DOE Joint Genome Institute"/>
            <person name="Kjaerbolling I."/>
            <person name="Vesth T."/>
            <person name="Frisvad J.C."/>
            <person name="Nybo J.L."/>
            <person name="Theobald S."/>
            <person name="Kildgaard S."/>
            <person name="Isbrandt T."/>
            <person name="Kuo A."/>
            <person name="Sato A."/>
            <person name="Lyhne E.K."/>
            <person name="Kogle M.E."/>
            <person name="Wiebenga A."/>
            <person name="Kun R.S."/>
            <person name="Lubbers R.J."/>
            <person name="Makela M.R."/>
            <person name="Barry K."/>
            <person name="Chovatia M."/>
            <person name="Clum A."/>
            <person name="Daum C."/>
            <person name="Haridas S."/>
            <person name="He G."/>
            <person name="LaButti K."/>
            <person name="Lipzen A."/>
            <person name="Mondo S."/>
            <person name="Riley R."/>
            <person name="Salamov A."/>
            <person name="Simmons B.A."/>
            <person name="Magnuson J.K."/>
            <person name="Henrissat B."/>
            <person name="Mortensen U.H."/>
            <person name="Larsen T.O."/>
            <person name="Devries R.P."/>
            <person name="Grigoriev I.V."/>
            <person name="Machida M."/>
            <person name="Baker S.E."/>
            <person name="Andersen M.R."/>
        </authorList>
    </citation>
    <scope>NUCLEOTIDE SEQUENCE [LARGE SCALE GENOMIC DNA]</scope>
    <source>
        <strain evidence="3 4">CBS 117626</strain>
    </source>
</reference>
<dbReference type="Pfam" id="PF26639">
    <property type="entry name" value="Het-6_barrel"/>
    <property type="match status" value="1"/>
</dbReference>
<name>A0A5N6UFV8_ASPTM</name>
<dbReference type="Proteomes" id="UP000326950">
    <property type="component" value="Unassembled WGS sequence"/>
</dbReference>
<accession>A0A5N6UFV8</accession>
<feature type="region of interest" description="Disordered" evidence="1">
    <location>
        <begin position="601"/>
        <end position="632"/>
    </location>
</feature>
<organism evidence="3 4">
    <name type="scientific">Aspergillus tamarii</name>
    <dbReference type="NCBI Taxonomy" id="41984"/>
    <lineage>
        <taxon>Eukaryota</taxon>
        <taxon>Fungi</taxon>
        <taxon>Dikarya</taxon>
        <taxon>Ascomycota</taxon>
        <taxon>Pezizomycotina</taxon>
        <taxon>Eurotiomycetes</taxon>
        <taxon>Eurotiomycetidae</taxon>
        <taxon>Eurotiales</taxon>
        <taxon>Aspergillaceae</taxon>
        <taxon>Aspergillus</taxon>
        <taxon>Aspergillus subgen. Circumdati</taxon>
    </lineage>
</organism>
<proteinExistence type="predicted"/>
<feature type="compositionally biased region" description="Polar residues" evidence="1">
    <location>
        <begin position="604"/>
        <end position="613"/>
    </location>
</feature>
<dbReference type="InterPro" id="IPR052895">
    <property type="entry name" value="HetReg/Transcr_Mod"/>
</dbReference>
<dbReference type="EMBL" id="ML738722">
    <property type="protein sequence ID" value="KAE8157502.1"/>
    <property type="molecule type" value="Genomic_DNA"/>
</dbReference>